<accession>A0AAW1S6B3</accession>
<proteinExistence type="predicted"/>
<evidence type="ECO:0000313" key="2">
    <source>
        <dbReference type="EMBL" id="KAK9841385.1"/>
    </source>
</evidence>
<organism evidence="2 3">
    <name type="scientific">Apatococcus lobatus</name>
    <dbReference type="NCBI Taxonomy" id="904363"/>
    <lineage>
        <taxon>Eukaryota</taxon>
        <taxon>Viridiplantae</taxon>
        <taxon>Chlorophyta</taxon>
        <taxon>core chlorophytes</taxon>
        <taxon>Trebouxiophyceae</taxon>
        <taxon>Chlorellales</taxon>
        <taxon>Chlorellaceae</taxon>
        <taxon>Apatococcus</taxon>
    </lineage>
</organism>
<dbReference type="Proteomes" id="UP001438707">
    <property type="component" value="Unassembled WGS sequence"/>
</dbReference>
<dbReference type="AlphaFoldDB" id="A0AAW1S6B3"/>
<name>A0AAW1S6B3_9CHLO</name>
<reference evidence="2 3" key="1">
    <citation type="journal article" date="2024" name="Nat. Commun.">
        <title>Phylogenomics reveals the evolutionary origins of lichenization in chlorophyte algae.</title>
        <authorList>
            <person name="Puginier C."/>
            <person name="Libourel C."/>
            <person name="Otte J."/>
            <person name="Skaloud P."/>
            <person name="Haon M."/>
            <person name="Grisel S."/>
            <person name="Petersen M."/>
            <person name="Berrin J.G."/>
            <person name="Delaux P.M."/>
            <person name="Dal Grande F."/>
            <person name="Keller J."/>
        </authorList>
    </citation>
    <scope>NUCLEOTIDE SEQUENCE [LARGE SCALE GENOMIC DNA]</scope>
    <source>
        <strain evidence="2 3">SAG 2145</strain>
    </source>
</reference>
<comment type="caution">
    <text evidence="2">The sequence shown here is derived from an EMBL/GenBank/DDBJ whole genome shotgun (WGS) entry which is preliminary data.</text>
</comment>
<protein>
    <submittedName>
        <fullName evidence="2">Uncharacterized protein</fullName>
    </submittedName>
</protein>
<gene>
    <name evidence="2" type="ORF">WJX74_004930</name>
</gene>
<dbReference type="EMBL" id="JALJOS010000003">
    <property type="protein sequence ID" value="KAK9841385.1"/>
    <property type="molecule type" value="Genomic_DNA"/>
</dbReference>
<feature type="region of interest" description="Disordered" evidence="1">
    <location>
        <begin position="38"/>
        <end position="58"/>
    </location>
</feature>
<sequence>MKRLPIHPPLTSEGWCNIHGATSVASAHIQLLISNHKGQHAEGAAQHGSQRSAGAHAAGPWPPFHSAALHCLSRPQIVVHALQGILHQPSAIKAFAREVCRNDLLNFGRLHLFFPDSRLALDLNTDKTLKEARFDRHFVRDLTWSRHQL</sequence>
<keyword evidence="3" id="KW-1185">Reference proteome</keyword>
<evidence type="ECO:0000313" key="3">
    <source>
        <dbReference type="Proteomes" id="UP001438707"/>
    </source>
</evidence>
<evidence type="ECO:0000256" key="1">
    <source>
        <dbReference type="SAM" id="MobiDB-lite"/>
    </source>
</evidence>